<dbReference type="PROSITE" id="PS51257">
    <property type="entry name" value="PROKAR_LIPOPROTEIN"/>
    <property type="match status" value="1"/>
</dbReference>
<dbReference type="EMBL" id="JAEDAH010000020">
    <property type="protein sequence ID" value="MCA6062921.1"/>
    <property type="molecule type" value="Genomic_DNA"/>
</dbReference>
<dbReference type="RefSeq" id="WP_225672406.1">
    <property type="nucleotide sequence ID" value="NZ_JAEDAH010000020.1"/>
</dbReference>
<proteinExistence type="predicted"/>
<keyword evidence="3" id="KW-1185">Reference proteome</keyword>
<feature type="signal peptide" evidence="1">
    <location>
        <begin position="1"/>
        <end position="30"/>
    </location>
</feature>
<protein>
    <recommendedName>
        <fullName evidence="4">Cytochrome C</fullName>
    </recommendedName>
</protein>
<accession>A0ABS7ZMH7</accession>
<organism evidence="2 3">
    <name type="scientific">Thalassolituus marinus</name>
    <dbReference type="NCBI Taxonomy" id="671053"/>
    <lineage>
        <taxon>Bacteria</taxon>
        <taxon>Pseudomonadati</taxon>
        <taxon>Pseudomonadota</taxon>
        <taxon>Gammaproteobacteria</taxon>
        <taxon>Oceanospirillales</taxon>
        <taxon>Oceanospirillaceae</taxon>
        <taxon>Thalassolituus</taxon>
    </lineage>
</organism>
<evidence type="ECO:0000256" key="1">
    <source>
        <dbReference type="SAM" id="SignalP"/>
    </source>
</evidence>
<dbReference type="Proteomes" id="UP000714380">
    <property type="component" value="Unassembled WGS sequence"/>
</dbReference>
<evidence type="ECO:0000313" key="3">
    <source>
        <dbReference type="Proteomes" id="UP000714380"/>
    </source>
</evidence>
<evidence type="ECO:0000313" key="2">
    <source>
        <dbReference type="EMBL" id="MCA6062921.1"/>
    </source>
</evidence>
<dbReference type="InterPro" id="IPR010980">
    <property type="entry name" value="Cyt_c/b562"/>
</dbReference>
<sequence length="146" mass="16509">MKYFRTFRPLKLWLSTSVIALACVAYPALADNREVFALKADEQQWVREYMRQMLETVTLIQGDLAAEKPGAIAARVSALNAFQAETKPKGIGRSFPQGFRTMAQSMDQQWQTLAASDSSAEALKNSHMLLNYCNACHRSYRLTVRE</sequence>
<comment type="caution">
    <text evidence="2">The sequence shown here is derived from an EMBL/GenBank/DDBJ whole genome shotgun (WGS) entry which is preliminary data.</text>
</comment>
<gene>
    <name evidence="2" type="ORF">I9W95_04785</name>
</gene>
<name>A0ABS7ZMH7_9GAMM</name>
<feature type="chain" id="PRO_5045719552" description="Cytochrome C" evidence="1">
    <location>
        <begin position="31"/>
        <end position="146"/>
    </location>
</feature>
<dbReference type="SUPFAM" id="SSF47175">
    <property type="entry name" value="Cytochromes"/>
    <property type="match status" value="1"/>
</dbReference>
<evidence type="ECO:0008006" key="4">
    <source>
        <dbReference type="Google" id="ProtNLM"/>
    </source>
</evidence>
<reference evidence="2 3" key="1">
    <citation type="submission" date="2020-12" db="EMBL/GenBank/DDBJ databases">
        <title>Novel Thalassolituus-related marine hydrocarbonoclastic bacteria mediated algae-derived hydrocarbons mineralization in twilight zone of the northern South China Sea.</title>
        <authorList>
            <person name="Dong C."/>
        </authorList>
    </citation>
    <scope>NUCLEOTIDE SEQUENCE [LARGE SCALE GENOMIC DNA]</scope>
    <source>
        <strain evidence="2 3">IMCC1826</strain>
    </source>
</reference>
<keyword evidence="1" id="KW-0732">Signal</keyword>